<feature type="compositionally biased region" description="Basic residues" evidence="8">
    <location>
        <begin position="1"/>
        <end position="10"/>
    </location>
</feature>
<feature type="compositionally biased region" description="Low complexity" evidence="8">
    <location>
        <begin position="12"/>
        <end position="31"/>
    </location>
</feature>
<sequence>MTRDKQKKTRISSSESATETSTMSSTPSSPKTKSKNLSEKGLRSTREKRSGKRKKKSKKEHKAHKRKELKGRKGLKGLKGTKGRKGLKGLKGLKGRKGLKGQKSPYGKKTPMLSQYVQKRPSGNRYKPGKRALKEIQLLQNTHHMLMRKLPFARVVRSIARDCSRERLSELRWQKNAILCLQEATENFIIDFLNDMNLCAIHAKRVTIMDRDVHLLKRLKNLDSFQ</sequence>
<protein>
    <submittedName>
        <fullName evidence="10">Histone H3-like centromeric protein a</fullName>
    </submittedName>
</protein>
<name>A0AAV8A7R4_9EUKA</name>
<comment type="similarity">
    <text evidence="3">Belongs to the histone H3 family.</text>
</comment>
<evidence type="ECO:0000259" key="9">
    <source>
        <dbReference type="Pfam" id="PF00125"/>
    </source>
</evidence>
<dbReference type="GO" id="GO:0046982">
    <property type="term" value="F:protein heterodimerization activity"/>
    <property type="evidence" value="ECO:0007669"/>
    <property type="project" value="InterPro"/>
</dbReference>
<dbReference type="InterPro" id="IPR000164">
    <property type="entry name" value="Histone_H3/CENP-A"/>
</dbReference>
<dbReference type="Pfam" id="PF00125">
    <property type="entry name" value="Histone"/>
    <property type="match status" value="1"/>
</dbReference>
<dbReference type="SUPFAM" id="SSF47113">
    <property type="entry name" value="Histone-fold"/>
    <property type="match status" value="1"/>
</dbReference>
<keyword evidence="4" id="KW-0158">Chromosome</keyword>
<proteinExistence type="inferred from homology"/>
<dbReference type="PANTHER" id="PTHR45810">
    <property type="entry name" value="HISTONE H3.2"/>
    <property type="match status" value="1"/>
</dbReference>
<accession>A0AAV8A7R4</accession>
<dbReference type="GO" id="GO:0003677">
    <property type="term" value="F:DNA binding"/>
    <property type="evidence" value="ECO:0007669"/>
    <property type="project" value="UniProtKB-KW"/>
</dbReference>
<dbReference type="Gene3D" id="1.10.20.10">
    <property type="entry name" value="Histone, subunit A"/>
    <property type="match status" value="1"/>
</dbReference>
<dbReference type="GO" id="GO:0005634">
    <property type="term" value="C:nucleus"/>
    <property type="evidence" value="ECO:0007669"/>
    <property type="project" value="UniProtKB-SubCell"/>
</dbReference>
<dbReference type="GO" id="GO:0030527">
    <property type="term" value="F:structural constituent of chromatin"/>
    <property type="evidence" value="ECO:0007669"/>
    <property type="project" value="InterPro"/>
</dbReference>
<dbReference type="CDD" id="cd22911">
    <property type="entry name" value="HFD_H3"/>
    <property type="match status" value="1"/>
</dbReference>
<reference evidence="10" key="1">
    <citation type="submission" date="2022-08" db="EMBL/GenBank/DDBJ databases">
        <title>Novel sulphate-reducing endosymbionts in the free-living metamonad Anaeramoeba.</title>
        <authorList>
            <person name="Jerlstrom-Hultqvist J."/>
            <person name="Cepicka I."/>
            <person name="Gallot-Lavallee L."/>
            <person name="Salas-Leiva D."/>
            <person name="Curtis B.A."/>
            <person name="Zahonova K."/>
            <person name="Pipaliya S."/>
            <person name="Dacks J."/>
            <person name="Roger A.J."/>
        </authorList>
    </citation>
    <scope>NUCLEOTIDE SEQUENCE</scope>
    <source>
        <strain evidence="10">Busselton2</strain>
    </source>
</reference>
<evidence type="ECO:0000313" key="10">
    <source>
        <dbReference type="EMBL" id="KAJ3450323.1"/>
    </source>
</evidence>
<comment type="caution">
    <text evidence="10">The sequence shown here is derived from an EMBL/GenBank/DDBJ whole genome shotgun (WGS) entry which is preliminary data.</text>
</comment>
<dbReference type="InterPro" id="IPR009072">
    <property type="entry name" value="Histone-fold"/>
</dbReference>
<dbReference type="InterPro" id="IPR007125">
    <property type="entry name" value="H2A/H2B/H3"/>
</dbReference>
<evidence type="ECO:0000256" key="6">
    <source>
        <dbReference type="ARBA" id="ARBA00023242"/>
    </source>
</evidence>
<evidence type="ECO:0000256" key="1">
    <source>
        <dbReference type="ARBA" id="ARBA00004123"/>
    </source>
</evidence>
<evidence type="ECO:0000256" key="2">
    <source>
        <dbReference type="ARBA" id="ARBA00004286"/>
    </source>
</evidence>
<gene>
    <name evidence="10" type="ORF">M0812_06494</name>
</gene>
<feature type="region of interest" description="Disordered" evidence="8">
    <location>
        <begin position="1"/>
        <end position="128"/>
    </location>
</feature>
<dbReference type="SMART" id="SM00428">
    <property type="entry name" value="H3"/>
    <property type="match status" value="1"/>
</dbReference>
<dbReference type="EMBL" id="JANTQA010000012">
    <property type="protein sequence ID" value="KAJ3450323.1"/>
    <property type="molecule type" value="Genomic_DNA"/>
</dbReference>
<dbReference type="Proteomes" id="UP001146793">
    <property type="component" value="Unassembled WGS sequence"/>
</dbReference>
<dbReference type="GO" id="GO:0000786">
    <property type="term" value="C:nucleosome"/>
    <property type="evidence" value="ECO:0007669"/>
    <property type="project" value="UniProtKB-KW"/>
</dbReference>
<keyword evidence="5" id="KW-0238">DNA-binding</keyword>
<feature type="domain" description="Core Histone H2A/H2B/H3" evidence="9">
    <location>
        <begin position="128"/>
        <end position="218"/>
    </location>
</feature>
<evidence type="ECO:0000256" key="7">
    <source>
        <dbReference type="ARBA" id="ARBA00023269"/>
    </source>
</evidence>
<organism evidence="10 11">
    <name type="scientific">Anaeramoeba flamelloides</name>
    <dbReference type="NCBI Taxonomy" id="1746091"/>
    <lineage>
        <taxon>Eukaryota</taxon>
        <taxon>Metamonada</taxon>
        <taxon>Anaeramoebidae</taxon>
        <taxon>Anaeramoeba</taxon>
    </lineage>
</organism>
<evidence type="ECO:0000313" key="11">
    <source>
        <dbReference type="Proteomes" id="UP001146793"/>
    </source>
</evidence>
<feature type="compositionally biased region" description="Basic residues" evidence="8">
    <location>
        <begin position="49"/>
        <end position="100"/>
    </location>
</feature>
<evidence type="ECO:0000256" key="3">
    <source>
        <dbReference type="ARBA" id="ARBA00010343"/>
    </source>
</evidence>
<dbReference type="PANTHER" id="PTHR45810:SF17">
    <property type="entry name" value="HISTONE H3-LIKE CENTROMERIC PROTEIN A"/>
    <property type="match status" value="1"/>
</dbReference>
<comment type="subcellular location">
    <subcellularLocation>
        <location evidence="2">Chromosome</location>
    </subcellularLocation>
    <subcellularLocation>
        <location evidence="1">Nucleus</location>
    </subcellularLocation>
</comment>
<dbReference type="AlphaFoldDB" id="A0AAV8A7R4"/>
<evidence type="ECO:0000256" key="8">
    <source>
        <dbReference type="SAM" id="MobiDB-lite"/>
    </source>
</evidence>
<evidence type="ECO:0000256" key="5">
    <source>
        <dbReference type="ARBA" id="ARBA00023125"/>
    </source>
</evidence>
<keyword evidence="7" id="KW-0544">Nucleosome core</keyword>
<evidence type="ECO:0000256" key="4">
    <source>
        <dbReference type="ARBA" id="ARBA00022454"/>
    </source>
</evidence>
<keyword evidence="6" id="KW-0539">Nucleus</keyword>
<feature type="compositionally biased region" description="Basic and acidic residues" evidence="8">
    <location>
        <begin position="36"/>
        <end position="48"/>
    </location>
</feature>